<keyword evidence="5" id="KW-0902">Two-component regulatory system</keyword>
<evidence type="ECO:0000313" key="10">
    <source>
        <dbReference type="Proteomes" id="UP001168883"/>
    </source>
</evidence>
<dbReference type="InterPro" id="IPR050482">
    <property type="entry name" value="Sensor_HK_TwoCompSys"/>
</dbReference>
<keyword evidence="6" id="KW-0175">Coiled coil</keyword>
<keyword evidence="10" id="KW-1185">Reference proteome</keyword>
<dbReference type="SMART" id="SM00387">
    <property type="entry name" value="HATPase_c"/>
    <property type="match status" value="1"/>
</dbReference>
<dbReference type="Gene3D" id="3.30.565.10">
    <property type="entry name" value="Histidine kinase-like ATPase, C-terminal domain"/>
    <property type="match status" value="1"/>
</dbReference>
<evidence type="ECO:0000259" key="8">
    <source>
        <dbReference type="SMART" id="SM00387"/>
    </source>
</evidence>
<proteinExistence type="predicted"/>
<gene>
    <name evidence="9" type="ORF">Q3C12_28305</name>
</gene>
<dbReference type="PANTHER" id="PTHR24421:SF63">
    <property type="entry name" value="SENSOR HISTIDINE KINASE DESK"/>
    <property type="match status" value="1"/>
</dbReference>
<dbReference type="PANTHER" id="PTHR24421">
    <property type="entry name" value="NITRATE/NITRITE SENSOR PROTEIN NARX-RELATED"/>
    <property type="match status" value="1"/>
</dbReference>
<protein>
    <recommendedName>
        <fullName evidence="2">histidine kinase</fullName>
        <ecNumber evidence="2">2.7.13.3</ecNumber>
    </recommendedName>
</protein>
<evidence type="ECO:0000256" key="3">
    <source>
        <dbReference type="ARBA" id="ARBA00022679"/>
    </source>
</evidence>
<dbReference type="InterPro" id="IPR036890">
    <property type="entry name" value="HATPase_C_sf"/>
</dbReference>
<feature type="transmembrane region" description="Helical" evidence="7">
    <location>
        <begin position="65"/>
        <end position="94"/>
    </location>
</feature>
<feature type="domain" description="Histidine kinase/HSP90-like ATPase" evidence="8">
    <location>
        <begin position="277"/>
        <end position="372"/>
    </location>
</feature>
<dbReference type="InterPro" id="IPR003594">
    <property type="entry name" value="HATPase_dom"/>
</dbReference>
<dbReference type="InterPro" id="IPR056374">
    <property type="entry name" value="DesK/YvfT_N"/>
</dbReference>
<keyword evidence="7" id="KW-0812">Transmembrane</keyword>
<feature type="transmembrane region" description="Helical" evidence="7">
    <location>
        <begin position="106"/>
        <end position="125"/>
    </location>
</feature>
<dbReference type="Proteomes" id="UP001168883">
    <property type="component" value="Unassembled WGS sequence"/>
</dbReference>
<keyword evidence="7" id="KW-0472">Membrane</keyword>
<evidence type="ECO:0000313" key="9">
    <source>
        <dbReference type="EMBL" id="MDO3680917.1"/>
    </source>
</evidence>
<dbReference type="RefSeq" id="WP_025849912.1">
    <property type="nucleotide sequence ID" value="NZ_JARLKN010000029.1"/>
</dbReference>
<comment type="caution">
    <text evidence="9">The sequence shown here is derived from an EMBL/GenBank/DDBJ whole genome shotgun (WGS) entry which is preliminary data.</text>
</comment>
<accession>A0ABT8VIV7</accession>
<dbReference type="CDD" id="cd16917">
    <property type="entry name" value="HATPase_UhpB-NarQ-NarX-like"/>
    <property type="match status" value="1"/>
</dbReference>
<name>A0ABT8VIV7_9BACL</name>
<sequence length="381" mass="43057">MKLRLPFRLFPDNLKHFGLIWVINMTVPVYFLLQLPFREAWIGYVAVAILALAFRQGLWNTDRRFAYALIQITSVAVLGYLYNPSFLYFGFYCIMAVGMLPTVRKVAFSVAYMVIAFVLVMYLFYEKAGEAVHLDFIPSLIILAVLPFAMNSHRKAEELRKQLRYANDEIERLIKNEERQRIARDLHDTLGHTLSLITLKGELVERLIPHDPERAVREAKDIQTTSRTVLKQVRELISDMRSVHLADELRHAGRILSSAGIGFETAGDAERLRTTPVVMNILSMCLREAVTNVVKHSRAKRCKVELIENAGTYVLKVHDDGIGIDGAGSKLGQAGSGLLGMKERLSLIEGTLEFSKREETGTALTITVPNVVKRQQTEGNR</sequence>
<dbReference type="SUPFAM" id="SSF55874">
    <property type="entry name" value="ATPase domain of HSP90 chaperone/DNA topoisomerase II/histidine kinase"/>
    <property type="match status" value="1"/>
</dbReference>
<dbReference type="EC" id="2.7.13.3" evidence="2"/>
<evidence type="ECO:0000256" key="2">
    <source>
        <dbReference type="ARBA" id="ARBA00012438"/>
    </source>
</evidence>
<keyword evidence="3" id="KW-0808">Transferase</keyword>
<dbReference type="GO" id="GO:0016301">
    <property type="term" value="F:kinase activity"/>
    <property type="evidence" value="ECO:0007669"/>
    <property type="project" value="UniProtKB-KW"/>
</dbReference>
<feature type="transmembrane region" description="Helical" evidence="7">
    <location>
        <begin position="40"/>
        <end position="59"/>
    </location>
</feature>
<feature type="transmembrane region" description="Helical" evidence="7">
    <location>
        <begin position="131"/>
        <end position="150"/>
    </location>
</feature>
<dbReference type="Pfam" id="PF02518">
    <property type="entry name" value="HATPase_c"/>
    <property type="match status" value="1"/>
</dbReference>
<evidence type="ECO:0000256" key="4">
    <source>
        <dbReference type="ARBA" id="ARBA00022777"/>
    </source>
</evidence>
<dbReference type="Pfam" id="PF07730">
    <property type="entry name" value="HisKA_3"/>
    <property type="match status" value="1"/>
</dbReference>
<feature type="transmembrane region" description="Helical" evidence="7">
    <location>
        <begin position="16"/>
        <end position="33"/>
    </location>
</feature>
<evidence type="ECO:0000256" key="6">
    <source>
        <dbReference type="SAM" id="Coils"/>
    </source>
</evidence>
<organism evidence="9 10">
    <name type="scientific">Paenibacillus ehimensis</name>
    <dbReference type="NCBI Taxonomy" id="79264"/>
    <lineage>
        <taxon>Bacteria</taxon>
        <taxon>Bacillati</taxon>
        <taxon>Bacillota</taxon>
        <taxon>Bacilli</taxon>
        <taxon>Bacillales</taxon>
        <taxon>Paenibacillaceae</taxon>
        <taxon>Paenibacillus</taxon>
    </lineage>
</organism>
<keyword evidence="7" id="KW-1133">Transmembrane helix</keyword>
<feature type="coiled-coil region" evidence="6">
    <location>
        <begin position="153"/>
        <end position="180"/>
    </location>
</feature>
<reference evidence="9" key="1">
    <citation type="submission" date="2023-07" db="EMBL/GenBank/DDBJ databases">
        <authorList>
            <person name="Aktuganov G."/>
            <person name="Boyko T."/>
            <person name="Delegan Y."/>
            <person name="Galimzianova N."/>
            <person name="Gilvanova E."/>
            <person name="Korobov V."/>
            <person name="Kuzmina L."/>
            <person name="Melentiev A."/>
            <person name="Milman P."/>
            <person name="Ryabova A."/>
            <person name="Stupak E."/>
            <person name="Yasakov T."/>
            <person name="Zharikova N."/>
            <person name="Zhurenko E."/>
        </authorList>
    </citation>
    <scope>NUCLEOTIDE SEQUENCE</scope>
    <source>
        <strain evidence="9">IB-739</strain>
    </source>
</reference>
<dbReference type="Gene3D" id="1.20.5.1930">
    <property type="match status" value="1"/>
</dbReference>
<evidence type="ECO:0000256" key="7">
    <source>
        <dbReference type="SAM" id="Phobius"/>
    </source>
</evidence>
<dbReference type="EMBL" id="JAUMKJ010000050">
    <property type="protein sequence ID" value="MDO3680917.1"/>
    <property type="molecule type" value="Genomic_DNA"/>
</dbReference>
<evidence type="ECO:0000256" key="1">
    <source>
        <dbReference type="ARBA" id="ARBA00000085"/>
    </source>
</evidence>
<dbReference type="Pfam" id="PF23540">
    <property type="entry name" value="DesK_N"/>
    <property type="match status" value="1"/>
</dbReference>
<keyword evidence="4 9" id="KW-0418">Kinase</keyword>
<dbReference type="InterPro" id="IPR011712">
    <property type="entry name" value="Sig_transdc_His_kin_sub3_dim/P"/>
</dbReference>
<evidence type="ECO:0000256" key="5">
    <source>
        <dbReference type="ARBA" id="ARBA00023012"/>
    </source>
</evidence>
<comment type="catalytic activity">
    <reaction evidence="1">
        <text>ATP + protein L-histidine = ADP + protein N-phospho-L-histidine.</text>
        <dbReference type="EC" id="2.7.13.3"/>
    </reaction>
</comment>